<organism evidence="2 3">
    <name type="scientific">Natronogracilivirga saccharolytica</name>
    <dbReference type="NCBI Taxonomy" id="2812953"/>
    <lineage>
        <taxon>Bacteria</taxon>
        <taxon>Pseudomonadati</taxon>
        <taxon>Balneolota</taxon>
        <taxon>Balneolia</taxon>
        <taxon>Balneolales</taxon>
        <taxon>Cyclonatronaceae</taxon>
        <taxon>Natronogracilivirga</taxon>
    </lineage>
</organism>
<dbReference type="NCBIfam" id="TIGR04183">
    <property type="entry name" value="Por_Secre_tail"/>
    <property type="match status" value="1"/>
</dbReference>
<dbReference type="Proteomes" id="UP000673975">
    <property type="component" value="Unassembled WGS sequence"/>
</dbReference>
<keyword evidence="3" id="KW-1185">Reference proteome</keyword>
<dbReference type="InterPro" id="IPR031815">
    <property type="entry name" value="DUF5074"/>
</dbReference>
<dbReference type="PANTHER" id="PTHR47197">
    <property type="entry name" value="PROTEIN NIRF"/>
    <property type="match status" value="1"/>
</dbReference>
<feature type="domain" description="Secretion system C-terminal sorting" evidence="1">
    <location>
        <begin position="390"/>
        <end position="458"/>
    </location>
</feature>
<dbReference type="Gene3D" id="2.60.40.4070">
    <property type="match status" value="1"/>
</dbReference>
<dbReference type="AlphaFoldDB" id="A0A8J7RLR4"/>
<dbReference type="RefSeq" id="WP_210512599.1">
    <property type="nucleotide sequence ID" value="NZ_JAFIDN010000008.1"/>
</dbReference>
<evidence type="ECO:0000313" key="3">
    <source>
        <dbReference type="Proteomes" id="UP000673975"/>
    </source>
</evidence>
<sequence length="468" mass="51103">MKYLNTATSNFYSWRKNGAFCRGMLLLIILLAYVWAPGNAEAQPERVFVLNEGAFGQGNASLTVYEPETGQAVNNVFFNENDRPLGDVGNHAAIIDDKLYIVVNNSQKIEVVDPETYQSLGTINIDTGEHDGSPRQIAGIGDRKAYVTNLYGDNVSIIDLDLMEETGQIDAGPGPEGIVVAEGYAFVALSGLGLGNEVAVIDIQNHELVKTLEVGDNPVHITRSPDGMIWSVGTGNFGFDENQEFDPEYETFGEIVIIDPVSLEVTDRLETGGHPGKLTFPDENFGLLHLDGLQKVDVVSPALNEEPFLERSLHAFDVAAGGDDRFQLYVTTAPDFSSSGKVIRYDDQGSPVDSFQAGIGPKSMAFRDGKATRSESEREIVDKVTLEQNYPNPFNSSTTIRFFLPESAVAKLEVFDILGRSVAVLVNKKLQSGEHQVQWDASGVSSGVFLYRLTAGEVKRSGRMLHVK</sequence>
<dbReference type="InterPro" id="IPR011048">
    <property type="entry name" value="Haem_d1_sf"/>
</dbReference>
<dbReference type="PANTHER" id="PTHR47197:SF3">
    <property type="entry name" value="DIHYDRO-HEME D1 DEHYDROGENASE"/>
    <property type="match status" value="1"/>
</dbReference>
<comment type="caution">
    <text evidence="2">The sequence shown here is derived from an EMBL/GenBank/DDBJ whole genome shotgun (WGS) entry which is preliminary data.</text>
</comment>
<protein>
    <submittedName>
        <fullName evidence="2">T9SS type A sorting domain-containing protein</fullName>
    </submittedName>
</protein>
<dbReference type="InterPro" id="IPR026444">
    <property type="entry name" value="Secre_tail"/>
</dbReference>
<accession>A0A8J7RLR4</accession>
<dbReference type="SUPFAM" id="SSF51004">
    <property type="entry name" value="C-terminal (heme d1) domain of cytochrome cd1-nitrite reductase"/>
    <property type="match status" value="1"/>
</dbReference>
<dbReference type="Pfam" id="PF16819">
    <property type="entry name" value="DUF5074"/>
    <property type="match status" value="1"/>
</dbReference>
<gene>
    <name evidence="2" type="ORF">NATSA_11035</name>
</gene>
<dbReference type="InterPro" id="IPR015943">
    <property type="entry name" value="WD40/YVTN_repeat-like_dom_sf"/>
</dbReference>
<dbReference type="EMBL" id="JAFIDN010000008">
    <property type="protein sequence ID" value="MBP3193200.1"/>
    <property type="molecule type" value="Genomic_DNA"/>
</dbReference>
<evidence type="ECO:0000313" key="2">
    <source>
        <dbReference type="EMBL" id="MBP3193200.1"/>
    </source>
</evidence>
<name>A0A8J7RLR4_9BACT</name>
<dbReference type="Gene3D" id="2.130.10.10">
    <property type="entry name" value="YVTN repeat-like/Quinoprotein amine dehydrogenase"/>
    <property type="match status" value="1"/>
</dbReference>
<dbReference type="InterPro" id="IPR051200">
    <property type="entry name" value="Host-pathogen_enzymatic-act"/>
</dbReference>
<proteinExistence type="predicted"/>
<dbReference type="Pfam" id="PF18962">
    <property type="entry name" value="Por_Secre_tail"/>
    <property type="match status" value="1"/>
</dbReference>
<reference evidence="2" key="1">
    <citation type="submission" date="2021-02" db="EMBL/GenBank/DDBJ databases">
        <title>Natronogracilivirga saccharolytica gen. nov. sp. nov. a new anaerobic, haloalkiliphilic carbohydrate-fermenting bacterium from soda lake and proposing of Cyclonatronumiaceae fam. nov. in the phylum Balneolaeota.</title>
        <authorList>
            <person name="Zhilina T.N."/>
            <person name="Sorokin D.Y."/>
            <person name="Zavarzina D.G."/>
            <person name="Toshchakov S.V."/>
            <person name="Kublanov I.V."/>
        </authorList>
    </citation>
    <scope>NUCLEOTIDE SEQUENCE</scope>
    <source>
        <strain evidence="2">Z-1702</strain>
    </source>
</reference>
<evidence type="ECO:0000259" key="1">
    <source>
        <dbReference type="Pfam" id="PF18962"/>
    </source>
</evidence>